<dbReference type="AlphaFoldDB" id="A0AAJ1V3W7"/>
<comment type="caution">
    <text evidence="1">The sequence shown here is derived from an EMBL/GenBank/DDBJ whole genome shotgun (WGS) entry which is preliminary data.</text>
</comment>
<gene>
    <name evidence="1" type="ORF">QP433_07390</name>
</gene>
<dbReference type="InterPro" id="IPR036505">
    <property type="entry name" value="Amidase/PGRP_sf"/>
</dbReference>
<sequence length="49" mass="5809">MRDWTTRKLIDELGIDAKNVKGHWEVNNNTACPRYTKAEMDAFREWLSP</sequence>
<name>A0AAJ1V3W7_9LACT</name>
<evidence type="ECO:0000313" key="2">
    <source>
        <dbReference type="Proteomes" id="UP001229251"/>
    </source>
</evidence>
<reference evidence="1" key="1">
    <citation type="submission" date="2023-05" db="EMBL/GenBank/DDBJ databases">
        <title>Cataloging the Phylogenetic Diversity of Human Bladder Bacteria.</title>
        <authorList>
            <person name="Du J."/>
        </authorList>
    </citation>
    <scope>NUCLEOTIDE SEQUENCE</scope>
    <source>
        <strain evidence="1">UMB1231</strain>
    </source>
</reference>
<dbReference type="SUPFAM" id="SSF55846">
    <property type="entry name" value="N-acetylmuramoyl-L-alanine amidase-like"/>
    <property type="match status" value="1"/>
</dbReference>
<proteinExistence type="predicted"/>
<dbReference type="EMBL" id="JASOOE010000015">
    <property type="protein sequence ID" value="MDK7187801.1"/>
    <property type="molecule type" value="Genomic_DNA"/>
</dbReference>
<accession>A0AAJ1V3W7</accession>
<organism evidence="1 2">
    <name type="scientific">Facklamia hominis</name>
    <dbReference type="NCBI Taxonomy" id="178214"/>
    <lineage>
        <taxon>Bacteria</taxon>
        <taxon>Bacillati</taxon>
        <taxon>Bacillota</taxon>
        <taxon>Bacilli</taxon>
        <taxon>Lactobacillales</taxon>
        <taxon>Aerococcaceae</taxon>
        <taxon>Facklamia</taxon>
    </lineage>
</organism>
<evidence type="ECO:0000313" key="1">
    <source>
        <dbReference type="EMBL" id="MDK7187801.1"/>
    </source>
</evidence>
<protein>
    <recommendedName>
        <fullName evidence="3">N-acetylmuramoyl-L-alanine amidase domain-containing protein</fullName>
    </recommendedName>
</protein>
<dbReference type="Gene3D" id="3.40.80.10">
    <property type="entry name" value="Peptidoglycan recognition protein-like"/>
    <property type="match status" value="1"/>
</dbReference>
<dbReference type="GO" id="GO:0008745">
    <property type="term" value="F:N-acetylmuramoyl-L-alanine amidase activity"/>
    <property type="evidence" value="ECO:0007669"/>
    <property type="project" value="InterPro"/>
</dbReference>
<dbReference type="GO" id="GO:0009253">
    <property type="term" value="P:peptidoglycan catabolic process"/>
    <property type="evidence" value="ECO:0007669"/>
    <property type="project" value="InterPro"/>
</dbReference>
<evidence type="ECO:0008006" key="3">
    <source>
        <dbReference type="Google" id="ProtNLM"/>
    </source>
</evidence>
<dbReference type="Proteomes" id="UP001229251">
    <property type="component" value="Unassembled WGS sequence"/>
</dbReference>